<comment type="cofactor">
    <cofactor evidence="1">
        <name>Mn(2+)</name>
        <dbReference type="ChEBI" id="CHEBI:29035"/>
    </cofactor>
</comment>
<evidence type="ECO:0000256" key="9">
    <source>
        <dbReference type="ARBA" id="ARBA00022842"/>
    </source>
</evidence>
<comment type="similarity">
    <text evidence="2">Belongs to the isocitrate and isopropylmalate dehydrogenases family.</text>
</comment>
<evidence type="ECO:0000256" key="20">
    <source>
        <dbReference type="SAM" id="MobiDB-lite"/>
    </source>
</evidence>
<evidence type="ECO:0000256" key="3">
    <source>
        <dbReference type="ARBA" id="ARBA00011738"/>
    </source>
</evidence>
<evidence type="ECO:0000313" key="22">
    <source>
        <dbReference type="EMBL" id="MBN8662381.1"/>
    </source>
</evidence>
<comment type="catalytic activity">
    <reaction evidence="13">
        <text>D-threo-isocitrate + NADP(+) = 2-oxoglutarate + CO2 + NADPH</text>
        <dbReference type="Rhea" id="RHEA:19629"/>
        <dbReference type="ChEBI" id="CHEBI:15562"/>
        <dbReference type="ChEBI" id="CHEBI:16526"/>
        <dbReference type="ChEBI" id="CHEBI:16810"/>
        <dbReference type="ChEBI" id="CHEBI:57783"/>
        <dbReference type="ChEBI" id="CHEBI:58349"/>
        <dbReference type="EC" id="1.1.1.42"/>
    </reaction>
</comment>
<feature type="modified residue" description="N6-acetyllysine" evidence="18">
    <location>
        <position position="162"/>
    </location>
</feature>
<organism evidence="22 23">
    <name type="scientific">Candidatus Obscuribacter phosphatis</name>
    <dbReference type="NCBI Taxonomy" id="1906157"/>
    <lineage>
        <taxon>Bacteria</taxon>
        <taxon>Bacillati</taxon>
        <taxon>Candidatus Melainabacteria</taxon>
        <taxon>Candidatus Obscuribacterales</taxon>
        <taxon>Candidatus Obscuribacteraceae</taxon>
        <taxon>Candidatus Obscuribacter</taxon>
    </lineage>
</organism>
<dbReference type="InterPro" id="IPR024084">
    <property type="entry name" value="IsoPropMal-DH-like_dom"/>
</dbReference>
<feature type="modified residue" description="Phosphoserine" evidence="18">
    <location>
        <position position="133"/>
    </location>
</feature>
<keyword evidence="9 16" id="KW-0460">Magnesium</keyword>
<gene>
    <name evidence="22" type="primary">icd</name>
    <name evidence="22" type="ORF">J0M35_18575</name>
</gene>
<keyword evidence="12 16" id="KW-0464">Manganese</keyword>
<evidence type="ECO:0000259" key="21">
    <source>
        <dbReference type="SMART" id="SM01329"/>
    </source>
</evidence>
<feature type="region of interest" description="Disordered" evidence="20">
    <location>
        <begin position="433"/>
        <end position="471"/>
    </location>
</feature>
<dbReference type="Gene3D" id="3.40.718.10">
    <property type="entry name" value="Isopropylmalate Dehydrogenase"/>
    <property type="match status" value="1"/>
</dbReference>
<sequence length="471" mass="50760">MTNATESAPTTQPAPASAEGAPLTFNGIASPNGQVITFKDGKPQTPDQPVIPFIEGDGIGAEIWSVCRSVLDNAVASAYGGKRKIAWLEVFAGEKARQKFGDSLPQDTLRALRHFGVGIKGPLNTPTGGGFRSLNVAMRQTFDLYQCVRPVRYFNGVPSVVKRPQDLDVVIFRENTEDVYAGIEYKIDSPEAKRILKLLEELGNKMDEDTGVGIKIMSRSGSRRLVRSAIEYAIKTGRKTVTMVHKGNIQKFTEGAFRDWGYELGREEFADKIVTEADLWSKHNGVLPEGKILLNDRIADAMFFEVLTKPDKFSVIATMNLNGDYLSDACAAQVGGLGIAPGANIGDNSAIFEATHGTAPDIAGKNLANPCSLILSGVMMLEYLGWQEAAKLVVETVEKTIAARTVTGDLARFMADATALSTSDFGAALIANMPQGDHKTGNEPQAATKPEPRPEEAEKIDDPQSPEPTAA</sequence>
<dbReference type="Proteomes" id="UP000664277">
    <property type="component" value="Unassembled WGS sequence"/>
</dbReference>
<evidence type="ECO:0000256" key="16">
    <source>
        <dbReference type="PIRSR" id="PIRSR604439-3"/>
    </source>
</evidence>
<dbReference type="InterPro" id="IPR004439">
    <property type="entry name" value="Isocitrate_DH_NADP_dimer_prok"/>
</dbReference>
<keyword evidence="7 19" id="KW-0816">Tricarboxylic acid cycle</keyword>
<keyword evidence="8 19" id="KW-0479">Metal-binding</keyword>
<feature type="modified residue" description="N6-succinyllysine" evidence="18">
    <location>
        <position position="120"/>
    </location>
</feature>
<name>A0A8J7PF74_9BACT</name>
<evidence type="ECO:0000256" key="15">
    <source>
        <dbReference type="PIRSR" id="PIRSR604439-2"/>
    </source>
</evidence>
<proteinExistence type="inferred from homology"/>
<evidence type="ECO:0000256" key="1">
    <source>
        <dbReference type="ARBA" id="ARBA00001936"/>
    </source>
</evidence>
<evidence type="ECO:0000256" key="8">
    <source>
        <dbReference type="ARBA" id="ARBA00022723"/>
    </source>
</evidence>
<keyword evidence="11 22" id="KW-0560">Oxidoreductase</keyword>
<comment type="subunit">
    <text evidence="3">Homodimer.</text>
</comment>
<evidence type="ECO:0000256" key="19">
    <source>
        <dbReference type="RuleBase" id="RU004446"/>
    </source>
</evidence>
<dbReference type="EMBL" id="JAFLCK010000037">
    <property type="protein sequence ID" value="MBN8662381.1"/>
    <property type="molecule type" value="Genomic_DNA"/>
</dbReference>
<dbReference type="GO" id="GO:0006097">
    <property type="term" value="P:glyoxylate cycle"/>
    <property type="evidence" value="ECO:0007669"/>
    <property type="project" value="UniProtKB-KW"/>
</dbReference>
<feature type="domain" description="Isopropylmalate dehydrogenase-like" evidence="21">
    <location>
        <begin position="50"/>
        <end position="429"/>
    </location>
</feature>
<feature type="binding site" evidence="15">
    <location>
        <position position="412"/>
    </location>
    <ligand>
        <name>NADP(+)</name>
        <dbReference type="ChEBI" id="CHEBI:58349"/>
    </ligand>
</feature>
<reference evidence="22" key="1">
    <citation type="submission" date="2021-02" db="EMBL/GenBank/DDBJ databases">
        <title>Genome-Resolved Metagenomics of a Microbial Community Performing Photosynthetic Biological Nutrient Removal.</title>
        <authorList>
            <person name="Mcdaniel E.A."/>
        </authorList>
    </citation>
    <scope>NUCLEOTIDE SEQUENCE</scope>
    <source>
        <strain evidence="22">UWPOB_OBS1</strain>
    </source>
</reference>
<dbReference type="NCBIfam" id="NF005036">
    <property type="entry name" value="PRK06451.1"/>
    <property type="match status" value="1"/>
</dbReference>
<dbReference type="SMART" id="SM01329">
    <property type="entry name" value="Iso_dh"/>
    <property type="match status" value="1"/>
</dbReference>
<dbReference type="Pfam" id="PF00180">
    <property type="entry name" value="Iso_dh"/>
    <property type="match status" value="1"/>
</dbReference>
<evidence type="ECO:0000256" key="11">
    <source>
        <dbReference type="ARBA" id="ARBA00023002"/>
    </source>
</evidence>
<accession>A0A8J7PF74</accession>
<feature type="site" description="Critical for catalysis" evidence="17">
    <location>
        <position position="180"/>
    </location>
</feature>
<dbReference type="PROSITE" id="PS00470">
    <property type="entry name" value="IDH_IMDH"/>
    <property type="match status" value="1"/>
</dbReference>
<dbReference type="GO" id="GO:0051287">
    <property type="term" value="F:NAD binding"/>
    <property type="evidence" value="ECO:0007669"/>
    <property type="project" value="InterPro"/>
</dbReference>
<dbReference type="PANTHER" id="PTHR43504">
    <property type="entry name" value="ISOCITRATE DEHYDROGENASE [NADP]"/>
    <property type="match status" value="1"/>
</dbReference>
<comment type="caution">
    <text evidence="22">The sequence shown here is derived from an EMBL/GenBank/DDBJ whole genome shotgun (WGS) entry which is preliminary data.</text>
</comment>
<feature type="binding site" evidence="16">
    <location>
        <position position="324"/>
    </location>
    <ligand>
        <name>Mg(2+)</name>
        <dbReference type="ChEBI" id="CHEBI:18420"/>
    </ligand>
</feature>
<evidence type="ECO:0000256" key="4">
    <source>
        <dbReference type="ARBA" id="ARBA00013013"/>
    </source>
</evidence>
<dbReference type="EC" id="1.1.1.42" evidence="4 19"/>
<feature type="binding site" evidence="14">
    <location>
        <position position="135"/>
    </location>
    <ligand>
        <name>D-threo-isocitrate</name>
        <dbReference type="ChEBI" id="CHEBI:15562"/>
    </ligand>
</feature>
<feature type="binding site" evidence="14">
    <location>
        <position position="173"/>
    </location>
    <ligand>
        <name>D-threo-isocitrate</name>
        <dbReference type="ChEBI" id="CHEBI:15562"/>
    </ligand>
</feature>
<dbReference type="NCBIfam" id="TIGR00183">
    <property type="entry name" value="prok_nadp_idh"/>
    <property type="match status" value="1"/>
</dbReference>
<evidence type="ECO:0000313" key="23">
    <source>
        <dbReference type="Proteomes" id="UP000664277"/>
    </source>
</evidence>
<evidence type="ECO:0000256" key="7">
    <source>
        <dbReference type="ARBA" id="ARBA00022532"/>
    </source>
</evidence>
<evidence type="ECO:0000256" key="13">
    <source>
        <dbReference type="ARBA" id="ARBA00023554"/>
    </source>
</evidence>
<keyword evidence="6 19" id="KW-0329">Glyoxylate bypass</keyword>
<feature type="binding site" evidence="14">
    <location>
        <position position="139"/>
    </location>
    <ligand>
        <name>D-threo-isocitrate</name>
        <dbReference type="ChEBI" id="CHEBI:15562"/>
    </ligand>
</feature>
<feature type="binding site" evidence="15">
    <location>
        <position position="369"/>
    </location>
    <ligand>
        <name>NADP(+)</name>
        <dbReference type="ChEBI" id="CHEBI:58349"/>
    </ligand>
</feature>
<evidence type="ECO:0000256" key="17">
    <source>
        <dbReference type="PIRSR" id="PIRSR604439-4"/>
    </source>
</evidence>
<dbReference type="GO" id="GO:0006099">
    <property type="term" value="P:tricarboxylic acid cycle"/>
    <property type="evidence" value="ECO:0007669"/>
    <property type="project" value="UniProtKB-UniRule"/>
</dbReference>
<evidence type="ECO:0000256" key="18">
    <source>
        <dbReference type="PIRSR" id="PIRSR604439-5"/>
    </source>
</evidence>
<feature type="compositionally biased region" description="Basic and acidic residues" evidence="20">
    <location>
        <begin position="450"/>
        <end position="462"/>
    </location>
</feature>
<dbReference type="GO" id="GO:0000287">
    <property type="term" value="F:magnesium ion binding"/>
    <property type="evidence" value="ECO:0007669"/>
    <property type="project" value="InterPro"/>
</dbReference>
<dbReference type="NCBIfam" id="NF005425">
    <property type="entry name" value="PRK07006.1"/>
    <property type="match status" value="1"/>
</dbReference>
<dbReference type="InterPro" id="IPR019818">
    <property type="entry name" value="IsoCit/isopropylmalate_DH_CS"/>
</dbReference>
<evidence type="ECO:0000256" key="2">
    <source>
        <dbReference type="ARBA" id="ARBA00007769"/>
    </source>
</evidence>
<evidence type="ECO:0000256" key="5">
    <source>
        <dbReference type="ARBA" id="ARBA00019562"/>
    </source>
</evidence>
<feature type="site" description="Critical for catalysis" evidence="17">
    <location>
        <position position="246"/>
    </location>
</feature>
<feature type="compositionally biased region" description="Low complexity" evidence="20">
    <location>
        <begin position="1"/>
        <end position="19"/>
    </location>
</feature>
<keyword evidence="10 15" id="KW-0521">NADP</keyword>
<feature type="region of interest" description="Disordered" evidence="20">
    <location>
        <begin position="1"/>
        <end position="24"/>
    </location>
</feature>
<dbReference type="AlphaFoldDB" id="A0A8J7PF74"/>
<comment type="cofactor">
    <cofactor evidence="16">
        <name>Mg(2+)</name>
        <dbReference type="ChEBI" id="CHEBI:18420"/>
    </cofactor>
    <cofactor evidence="16">
        <name>Mn(2+)</name>
        <dbReference type="ChEBI" id="CHEBI:29035"/>
    </cofactor>
    <text evidence="16">Binds 1 Mg(2+) or Mn(2+) ion per subunit.</text>
</comment>
<evidence type="ECO:0000256" key="10">
    <source>
        <dbReference type="ARBA" id="ARBA00022857"/>
    </source>
</evidence>
<dbReference type="SUPFAM" id="SSF53659">
    <property type="entry name" value="Isocitrate/Isopropylmalate dehydrogenase-like"/>
    <property type="match status" value="1"/>
</dbReference>
<feature type="binding site" evidence="14">
    <location>
        <position position="133"/>
    </location>
    <ligand>
        <name>D-threo-isocitrate</name>
        <dbReference type="ChEBI" id="CHEBI:15562"/>
    </ligand>
</feature>
<protein>
    <recommendedName>
        <fullName evidence="5 19">Isocitrate dehydrogenase [NADP]</fullName>
        <ecNumber evidence="4 19">1.1.1.42</ecNumber>
    </recommendedName>
</protein>
<evidence type="ECO:0000256" key="14">
    <source>
        <dbReference type="PIRSR" id="PIRSR604439-1"/>
    </source>
</evidence>
<dbReference type="GO" id="GO:0004450">
    <property type="term" value="F:isocitrate dehydrogenase (NADP+) activity"/>
    <property type="evidence" value="ECO:0007669"/>
    <property type="project" value="UniProtKB-UniRule"/>
</dbReference>
<dbReference type="PANTHER" id="PTHR43504:SF1">
    <property type="entry name" value="ISOCITRATE DEHYDROGENASE [NADP]"/>
    <property type="match status" value="1"/>
</dbReference>
<evidence type="ECO:0000256" key="12">
    <source>
        <dbReference type="ARBA" id="ARBA00023211"/>
    </source>
</evidence>
<feature type="binding site" evidence="14">
    <location>
        <position position="149"/>
    </location>
    <ligand>
        <name>D-threo-isocitrate</name>
        <dbReference type="ChEBI" id="CHEBI:15562"/>
    </ligand>
</feature>
<evidence type="ECO:0000256" key="6">
    <source>
        <dbReference type="ARBA" id="ARBA00022435"/>
    </source>
</evidence>